<sequence>MEFFNKAKVVRLRSHLNKFLVADDDEQTVRQSRNGASVRARWTVETVEGKSHVIRLKSCSSGKYLTPSNEPFLIGTGKKVVQDNQANYRDTSVEWEPIKEGEFVKLREKGGKLLRGNGGTPPWRNSVTHDLPQRTATQDWVLWGVEVVDIVVLESQESFTSNLSPMSSFSSTPDIERVKAHGYNHGSPLSHHRTPRASVRQGGMDFFHGAKAVRLQSRHNKYLVADDDQETVRQSRNASSTKARWTVEFVNGNPNAIRLKSCHGLYLTATNVPFLLGMTGKKVQQHSAHTIPDHTIEWEPVRESAFHVKLRTRDGKFLRANGGTPPWRNSITHDVPHRTATQDWVLWSVDVVDILLSDTESVMSSLSSFSSVVDNFSGSPERIRSPTMTSLSPHTGSPSTVFEDRETKLSSGMELFRNAKSVRLKSHHEKYLLADTDRENVLQDRNGTAKEANWAVEFVPGFNNVVRLKSIYGKYLTASEDQKIMGVSSRKVVQSLPQKLNSSLDWEPVRYGFQIRLKTRYGNYLQANGGLPPWRNSITHDIPSRHHDWILWDVEVVEARIEEPLARETVNPDLGSSSFRLRTTKSTPIEVDDLSRERVSVKNEGRMVYYTIADDDGNVDDGAYEEASFAFNGRGLEDLTQDLEDETGLDDIIVCSRSPLNGKLIPLRLAFPPNIKIIHVVVVPSNSKVFLIKYKETLCSSSKTVGISANDGRR</sequence>
<dbReference type="EMBL" id="CM042041">
    <property type="protein sequence ID" value="KAI3713187.1"/>
    <property type="molecule type" value="Genomic_DNA"/>
</dbReference>
<evidence type="ECO:0000313" key="2">
    <source>
        <dbReference type="Proteomes" id="UP001056120"/>
    </source>
</evidence>
<proteinExistence type="predicted"/>
<keyword evidence="2" id="KW-1185">Reference proteome</keyword>
<reference evidence="1 2" key="2">
    <citation type="journal article" date="2022" name="Mol. Ecol. Resour.">
        <title>The genomes of chicory, endive, great burdock and yacon provide insights into Asteraceae paleo-polyploidization history and plant inulin production.</title>
        <authorList>
            <person name="Fan W."/>
            <person name="Wang S."/>
            <person name="Wang H."/>
            <person name="Wang A."/>
            <person name="Jiang F."/>
            <person name="Liu H."/>
            <person name="Zhao H."/>
            <person name="Xu D."/>
            <person name="Zhang Y."/>
        </authorList>
    </citation>
    <scope>NUCLEOTIDE SEQUENCE [LARGE SCALE GENOMIC DNA]</scope>
    <source>
        <strain evidence="2">cv. Yunnan</strain>
        <tissue evidence="1">Leaves</tissue>
    </source>
</reference>
<dbReference type="Proteomes" id="UP001056120">
    <property type="component" value="Linkage Group LG24"/>
</dbReference>
<reference evidence="2" key="1">
    <citation type="journal article" date="2022" name="Mol. Ecol. Resour.">
        <title>The genomes of chicory, endive, great burdock and yacon provide insights into Asteraceae palaeo-polyploidization history and plant inulin production.</title>
        <authorList>
            <person name="Fan W."/>
            <person name="Wang S."/>
            <person name="Wang H."/>
            <person name="Wang A."/>
            <person name="Jiang F."/>
            <person name="Liu H."/>
            <person name="Zhao H."/>
            <person name="Xu D."/>
            <person name="Zhang Y."/>
        </authorList>
    </citation>
    <scope>NUCLEOTIDE SEQUENCE [LARGE SCALE GENOMIC DNA]</scope>
    <source>
        <strain evidence="2">cv. Yunnan</strain>
    </source>
</reference>
<organism evidence="1 2">
    <name type="scientific">Smallanthus sonchifolius</name>
    <dbReference type="NCBI Taxonomy" id="185202"/>
    <lineage>
        <taxon>Eukaryota</taxon>
        <taxon>Viridiplantae</taxon>
        <taxon>Streptophyta</taxon>
        <taxon>Embryophyta</taxon>
        <taxon>Tracheophyta</taxon>
        <taxon>Spermatophyta</taxon>
        <taxon>Magnoliopsida</taxon>
        <taxon>eudicotyledons</taxon>
        <taxon>Gunneridae</taxon>
        <taxon>Pentapetalae</taxon>
        <taxon>asterids</taxon>
        <taxon>campanulids</taxon>
        <taxon>Asterales</taxon>
        <taxon>Asteraceae</taxon>
        <taxon>Asteroideae</taxon>
        <taxon>Heliantheae alliance</taxon>
        <taxon>Millerieae</taxon>
        <taxon>Smallanthus</taxon>
    </lineage>
</organism>
<evidence type="ECO:0000313" key="1">
    <source>
        <dbReference type="EMBL" id="KAI3713187.1"/>
    </source>
</evidence>
<gene>
    <name evidence="1" type="ORF">L1987_71760</name>
</gene>
<comment type="caution">
    <text evidence="1">The sequence shown here is derived from an EMBL/GenBank/DDBJ whole genome shotgun (WGS) entry which is preliminary data.</text>
</comment>
<protein>
    <submittedName>
        <fullName evidence="1">Uncharacterized protein</fullName>
    </submittedName>
</protein>
<accession>A0ACB9ATL9</accession>
<name>A0ACB9ATL9_9ASTR</name>